<evidence type="ECO:0000256" key="15">
    <source>
        <dbReference type="RuleBase" id="RU003357"/>
    </source>
</evidence>
<dbReference type="NCBIfam" id="TIGR01783">
    <property type="entry name" value="TonB-siderophor"/>
    <property type="match status" value="1"/>
</dbReference>
<keyword evidence="9" id="KW-0406">Ion transport</keyword>
<dbReference type="EMBL" id="QZCG01000009">
    <property type="protein sequence ID" value="RJE84166.1"/>
    <property type="molecule type" value="Genomic_DNA"/>
</dbReference>
<dbReference type="PROSITE" id="PS52016">
    <property type="entry name" value="TONB_DEPENDENT_REC_3"/>
    <property type="match status" value="1"/>
</dbReference>
<evidence type="ECO:0000256" key="14">
    <source>
        <dbReference type="PROSITE-ProRule" id="PRU01360"/>
    </source>
</evidence>
<keyword evidence="12 19" id="KW-0675">Receptor</keyword>
<evidence type="ECO:0000256" key="7">
    <source>
        <dbReference type="ARBA" id="ARBA00022729"/>
    </source>
</evidence>
<evidence type="ECO:0000313" key="20">
    <source>
        <dbReference type="Proteomes" id="UP000284202"/>
    </source>
</evidence>
<evidence type="ECO:0000256" key="1">
    <source>
        <dbReference type="ARBA" id="ARBA00004571"/>
    </source>
</evidence>
<dbReference type="InterPro" id="IPR037066">
    <property type="entry name" value="Plug_dom_sf"/>
</dbReference>
<dbReference type="Pfam" id="PF00593">
    <property type="entry name" value="TonB_dep_Rec_b-barrel"/>
    <property type="match status" value="1"/>
</dbReference>
<dbReference type="CDD" id="cd01347">
    <property type="entry name" value="ligand_gated_channel"/>
    <property type="match status" value="1"/>
</dbReference>
<dbReference type="AlphaFoldDB" id="A0A418ST63"/>
<evidence type="ECO:0000256" key="8">
    <source>
        <dbReference type="ARBA" id="ARBA00023004"/>
    </source>
</evidence>
<keyword evidence="11 14" id="KW-0472">Membrane</keyword>
<sequence length="744" mass="81862">MRNGNCRSVCRRVLQNGVAILSTTVSMASFAAAQEVRDADADGQPTILDEITLNAQNDATGGDMLIPQDSRSATKSDIPLTRTPQTVNVVPRAQFEAQSADLITEALRYTPGVMAESNGYDIRYDWLWIRGFDAYGYTWQDGLLLPGEPANYATPAIDPFTLERVEVIKGPASALYGQNMPGGMINLVSKRPRSEASREVFAKTSSLGGYQIGGDFTGPLNRDGSLSYRLIGTAKNMGSQIDRERNRKLTFAPSLTWEPDDSTRLTAFAYYQKDEDTFSPRFYPAHGTLLPNPAGEIPRDLYLGDPAADEFNREYAAIGYELEHDLTANWTLRQNLRYARSRQDMFLVLVNPAFSWPGWPGTPGPVMNRVTAASDDELRSLAMDLSVEGRFATGSVDHTALIGVDYSWVRSSTNFGNSAMDVPVPGLDFTDPEYGGFSVDRPPFTRSAVQNRRQLGIYVQDQLSWGSWIATAALRYDRSEIDTFDRIAGARQPDNNDDAVTGRLGISYQFANGISPYAAYSSSFVPQLGVGDDGKPFEASKTEMYEIGLKYTPPGTSNMFTASLFQLTEDNTLIPNPLDGWATIQGGEQRVRGLELEAKFAMTPRLDVIAGYAYSDSEVLSSVYESAVGNEVLRLPRHQASLWMQYKDAGLPGLDISAGIRGVSDYQSSPQHIEELRIPGYGLVDLGVTYDLAESPWKVEGATVQLHASNIFDRRFVAQCLNLTGGSCNYGEGRTIEAKIGYKW</sequence>
<keyword evidence="6 14" id="KW-0812">Transmembrane</keyword>
<keyword evidence="5" id="KW-0410">Iron transport</keyword>
<dbReference type="InterPro" id="IPR012910">
    <property type="entry name" value="Plug_dom"/>
</dbReference>
<keyword evidence="3 14" id="KW-0813">Transport</keyword>
<evidence type="ECO:0000256" key="9">
    <source>
        <dbReference type="ARBA" id="ARBA00023065"/>
    </source>
</evidence>
<dbReference type="PANTHER" id="PTHR32552">
    <property type="entry name" value="FERRICHROME IRON RECEPTOR-RELATED"/>
    <property type="match status" value="1"/>
</dbReference>
<dbReference type="GO" id="GO:0009279">
    <property type="term" value="C:cell outer membrane"/>
    <property type="evidence" value="ECO:0007669"/>
    <property type="project" value="UniProtKB-SubCell"/>
</dbReference>
<dbReference type="PANTHER" id="PTHR32552:SF68">
    <property type="entry name" value="FERRICHROME OUTER MEMBRANE TRANSPORTER_PHAGE RECEPTOR"/>
    <property type="match status" value="1"/>
</dbReference>
<evidence type="ECO:0000256" key="3">
    <source>
        <dbReference type="ARBA" id="ARBA00022448"/>
    </source>
</evidence>
<organism evidence="19 20">
    <name type="scientific">Paracoccus onubensis</name>
    <dbReference type="NCBI Taxonomy" id="1675788"/>
    <lineage>
        <taxon>Bacteria</taxon>
        <taxon>Pseudomonadati</taxon>
        <taxon>Pseudomonadota</taxon>
        <taxon>Alphaproteobacteria</taxon>
        <taxon>Rhodobacterales</taxon>
        <taxon>Paracoccaceae</taxon>
        <taxon>Paracoccus</taxon>
    </lineage>
</organism>
<dbReference type="GO" id="GO:0015891">
    <property type="term" value="P:siderophore transport"/>
    <property type="evidence" value="ECO:0007669"/>
    <property type="project" value="InterPro"/>
</dbReference>
<evidence type="ECO:0000256" key="2">
    <source>
        <dbReference type="ARBA" id="ARBA00009810"/>
    </source>
</evidence>
<evidence type="ECO:0000256" key="10">
    <source>
        <dbReference type="ARBA" id="ARBA00023077"/>
    </source>
</evidence>
<feature type="domain" description="TonB-dependent receptor-like beta-barrel" evidence="17">
    <location>
        <begin position="257"/>
        <end position="710"/>
    </location>
</feature>
<evidence type="ECO:0000256" key="4">
    <source>
        <dbReference type="ARBA" id="ARBA00022452"/>
    </source>
</evidence>
<dbReference type="GO" id="GO:0015344">
    <property type="term" value="F:siderophore uptake transmembrane transporter activity"/>
    <property type="evidence" value="ECO:0007669"/>
    <property type="project" value="TreeGrafter"/>
</dbReference>
<evidence type="ECO:0000256" key="12">
    <source>
        <dbReference type="ARBA" id="ARBA00023170"/>
    </source>
</evidence>
<name>A0A418ST63_9RHOB</name>
<evidence type="ECO:0000256" key="6">
    <source>
        <dbReference type="ARBA" id="ARBA00022692"/>
    </source>
</evidence>
<gene>
    <name evidence="19" type="ORF">D3P04_14260</name>
</gene>
<keyword evidence="8" id="KW-0408">Iron</keyword>
<dbReference type="GO" id="GO:0038023">
    <property type="term" value="F:signaling receptor activity"/>
    <property type="evidence" value="ECO:0007669"/>
    <property type="project" value="InterPro"/>
</dbReference>
<dbReference type="InterPro" id="IPR000531">
    <property type="entry name" value="Beta-barrel_TonB"/>
</dbReference>
<evidence type="ECO:0000256" key="16">
    <source>
        <dbReference type="SAM" id="SignalP"/>
    </source>
</evidence>
<dbReference type="SUPFAM" id="SSF56935">
    <property type="entry name" value="Porins"/>
    <property type="match status" value="1"/>
</dbReference>
<comment type="similarity">
    <text evidence="2 14 15">Belongs to the TonB-dependent receptor family.</text>
</comment>
<dbReference type="Gene3D" id="2.170.130.10">
    <property type="entry name" value="TonB-dependent receptor, plug domain"/>
    <property type="match status" value="1"/>
</dbReference>
<keyword evidence="13 14" id="KW-0998">Cell outer membrane</keyword>
<evidence type="ECO:0000256" key="13">
    <source>
        <dbReference type="ARBA" id="ARBA00023237"/>
    </source>
</evidence>
<comment type="caution">
    <text evidence="19">The sequence shown here is derived from an EMBL/GenBank/DDBJ whole genome shotgun (WGS) entry which is preliminary data.</text>
</comment>
<dbReference type="OrthoDB" id="9760333at2"/>
<feature type="chain" id="PRO_5019064912" evidence="16">
    <location>
        <begin position="32"/>
        <end position="744"/>
    </location>
</feature>
<dbReference type="InterPro" id="IPR039426">
    <property type="entry name" value="TonB-dep_rcpt-like"/>
</dbReference>
<protein>
    <submittedName>
        <fullName evidence="19">TonB-dependent siderophore receptor</fullName>
    </submittedName>
</protein>
<feature type="domain" description="TonB-dependent receptor plug" evidence="18">
    <location>
        <begin position="81"/>
        <end position="183"/>
    </location>
</feature>
<comment type="subcellular location">
    <subcellularLocation>
        <location evidence="1 14">Cell outer membrane</location>
        <topology evidence="1 14">Multi-pass membrane protein</topology>
    </subcellularLocation>
</comment>
<dbReference type="InterPro" id="IPR036942">
    <property type="entry name" value="Beta-barrel_TonB_sf"/>
</dbReference>
<evidence type="ECO:0000259" key="18">
    <source>
        <dbReference type="Pfam" id="PF07715"/>
    </source>
</evidence>
<keyword evidence="10 15" id="KW-0798">TonB box</keyword>
<keyword evidence="7 16" id="KW-0732">Signal</keyword>
<dbReference type="Pfam" id="PF07715">
    <property type="entry name" value="Plug"/>
    <property type="match status" value="1"/>
</dbReference>
<evidence type="ECO:0000259" key="17">
    <source>
        <dbReference type="Pfam" id="PF00593"/>
    </source>
</evidence>
<feature type="signal peptide" evidence="16">
    <location>
        <begin position="1"/>
        <end position="31"/>
    </location>
</feature>
<dbReference type="Proteomes" id="UP000284202">
    <property type="component" value="Unassembled WGS sequence"/>
</dbReference>
<evidence type="ECO:0000313" key="19">
    <source>
        <dbReference type="EMBL" id="RJE84166.1"/>
    </source>
</evidence>
<evidence type="ECO:0000256" key="5">
    <source>
        <dbReference type="ARBA" id="ARBA00022496"/>
    </source>
</evidence>
<keyword evidence="20" id="KW-1185">Reference proteome</keyword>
<accession>A0A418ST63</accession>
<keyword evidence="4 14" id="KW-1134">Transmembrane beta strand</keyword>
<proteinExistence type="inferred from homology"/>
<dbReference type="FunFam" id="2.170.130.10:FF:000001">
    <property type="entry name" value="Catecholate siderophore TonB-dependent receptor"/>
    <property type="match status" value="1"/>
</dbReference>
<evidence type="ECO:0000256" key="11">
    <source>
        <dbReference type="ARBA" id="ARBA00023136"/>
    </source>
</evidence>
<reference evidence="20" key="1">
    <citation type="submission" date="2018-09" db="EMBL/GenBank/DDBJ databases">
        <title>Acidovorax cavernicola nov. sp. isolated from Gruta de las Maravillas (Aracena, Spain).</title>
        <authorList>
            <person name="Jurado V."/>
            <person name="Gutierrez-Patricio S."/>
            <person name="Gonzalez-Pimentel J.L."/>
            <person name="Miller A.Z."/>
            <person name="Laiz L."/>
            <person name="Saiz-Jimenez C."/>
        </authorList>
    </citation>
    <scope>NUCLEOTIDE SEQUENCE [LARGE SCALE GENOMIC DNA]</scope>
    <source>
        <strain evidence="20">1011MAR3C25</strain>
    </source>
</reference>
<dbReference type="InterPro" id="IPR010105">
    <property type="entry name" value="TonB_sidphr_rcpt"/>
</dbReference>
<dbReference type="Gene3D" id="2.40.170.20">
    <property type="entry name" value="TonB-dependent receptor, beta-barrel domain"/>
    <property type="match status" value="1"/>
</dbReference>